<organism evidence="2 3">
    <name type="scientific">Subdoligranulum variabile</name>
    <dbReference type="NCBI Taxonomy" id="214851"/>
    <lineage>
        <taxon>Bacteria</taxon>
        <taxon>Bacillati</taxon>
        <taxon>Bacillota</taxon>
        <taxon>Clostridia</taxon>
        <taxon>Eubacteriales</taxon>
        <taxon>Oscillospiraceae</taxon>
        <taxon>Subdoligranulum</taxon>
    </lineage>
</organism>
<protein>
    <submittedName>
        <fullName evidence="2">Nitrous oxide-stimulated promoter family protein</fullName>
    </submittedName>
</protein>
<evidence type="ECO:0000313" key="3">
    <source>
        <dbReference type="Proteomes" id="UP000759273"/>
    </source>
</evidence>
<dbReference type="AlphaFoldDB" id="A0A943DDL1"/>
<name>A0A943DDL1_9FIRM</name>
<evidence type="ECO:0000313" key="2">
    <source>
        <dbReference type="EMBL" id="MBS5332889.1"/>
    </source>
</evidence>
<proteinExistence type="predicted"/>
<dbReference type="EMBL" id="JAGZGG010000024">
    <property type="protein sequence ID" value="MBS5332889.1"/>
    <property type="molecule type" value="Genomic_DNA"/>
</dbReference>
<accession>A0A943DDL1</accession>
<dbReference type="Proteomes" id="UP000759273">
    <property type="component" value="Unassembled WGS sequence"/>
</dbReference>
<evidence type="ECO:0000256" key="1">
    <source>
        <dbReference type="SAM" id="MobiDB-lite"/>
    </source>
</evidence>
<dbReference type="Pfam" id="PF11756">
    <property type="entry name" value="YgbA_NO"/>
    <property type="match status" value="1"/>
</dbReference>
<reference evidence="2" key="1">
    <citation type="submission" date="2021-02" db="EMBL/GenBank/DDBJ databases">
        <title>Infant gut strain persistence is associated with maternal origin, phylogeny, and functional potential including surface adhesion and iron acquisition.</title>
        <authorList>
            <person name="Lou Y.C."/>
        </authorList>
    </citation>
    <scope>NUCLEOTIDE SEQUENCE</scope>
    <source>
        <strain evidence="2">L3_101_000M1_dasL3_101_000M1_concoct_87</strain>
    </source>
</reference>
<gene>
    <name evidence="2" type="ORF">KHY36_10220</name>
</gene>
<feature type="region of interest" description="Disordered" evidence="1">
    <location>
        <begin position="1"/>
        <end position="22"/>
    </location>
</feature>
<comment type="caution">
    <text evidence="2">The sequence shown here is derived from an EMBL/GenBank/DDBJ whole genome shotgun (WGS) entry which is preliminary data.</text>
</comment>
<sequence>MADKNVVGGGVPDTPEKKRRQEKETVGLMIELYCRGNHGTPKGQLCPDCAALRDYADARVDHCPHMATKTFCSVCKTHCYKPEMRERIRRVMRWSGPRMLFHHPVLAIRHLVETRKQKKAQ</sequence>
<dbReference type="NCBIfam" id="NF007714">
    <property type="entry name" value="PRK10410.1-2"/>
    <property type="match status" value="1"/>
</dbReference>
<dbReference type="InterPro" id="IPR020483">
    <property type="entry name" value="Uncharacterised_YgbA"/>
</dbReference>